<gene>
    <name evidence="2" type="ORF">BJ878DRAFT_548965</name>
</gene>
<feature type="compositionally biased region" description="Basic and acidic residues" evidence="1">
    <location>
        <begin position="37"/>
        <end position="51"/>
    </location>
</feature>
<dbReference type="Proteomes" id="UP000887226">
    <property type="component" value="Unassembled WGS sequence"/>
</dbReference>
<dbReference type="EMBL" id="MU253749">
    <property type="protein sequence ID" value="KAG9248430.1"/>
    <property type="molecule type" value="Genomic_DNA"/>
</dbReference>
<name>A0A9P8CJ20_9HELO</name>
<dbReference type="AlphaFoldDB" id="A0A9P8CJ20"/>
<evidence type="ECO:0000313" key="3">
    <source>
        <dbReference type="Proteomes" id="UP000887226"/>
    </source>
</evidence>
<accession>A0A9P8CJ20</accession>
<keyword evidence="3" id="KW-1185">Reference proteome</keyword>
<organism evidence="2 3">
    <name type="scientific">Calycina marina</name>
    <dbReference type="NCBI Taxonomy" id="1763456"/>
    <lineage>
        <taxon>Eukaryota</taxon>
        <taxon>Fungi</taxon>
        <taxon>Dikarya</taxon>
        <taxon>Ascomycota</taxon>
        <taxon>Pezizomycotina</taxon>
        <taxon>Leotiomycetes</taxon>
        <taxon>Helotiales</taxon>
        <taxon>Pezizellaceae</taxon>
        <taxon>Calycina</taxon>
    </lineage>
</organism>
<comment type="caution">
    <text evidence="2">The sequence shown here is derived from an EMBL/GenBank/DDBJ whole genome shotgun (WGS) entry which is preliminary data.</text>
</comment>
<feature type="region of interest" description="Disordered" evidence="1">
    <location>
        <begin position="1"/>
        <end position="51"/>
    </location>
</feature>
<evidence type="ECO:0000313" key="2">
    <source>
        <dbReference type="EMBL" id="KAG9248430.1"/>
    </source>
</evidence>
<protein>
    <submittedName>
        <fullName evidence="2">Uncharacterized protein</fullName>
    </submittedName>
</protein>
<evidence type="ECO:0000256" key="1">
    <source>
        <dbReference type="SAM" id="MobiDB-lite"/>
    </source>
</evidence>
<reference evidence="2" key="1">
    <citation type="journal article" date="2021" name="IMA Fungus">
        <title>Genomic characterization of three marine fungi, including Emericellopsis atlantica sp. nov. with signatures of a generalist lifestyle and marine biomass degradation.</title>
        <authorList>
            <person name="Hagestad O.C."/>
            <person name="Hou L."/>
            <person name="Andersen J.H."/>
            <person name="Hansen E.H."/>
            <person name="Altermark B."/>
            <person name="Li C."/>
            <person name="Kuhnert E."/>
            <person name="Cox R.J."/>
            <person name="Crous P.W."/>
            <person name="Spatafora J.W."/>
            <person name="Lail K."/>
            <person name="Amirebrahimi M."/>
            <person name="Lipzen A."/>
            <person name="Pangilinan J."/>
            <person name="Andreopoulos W."/>
            <person name="Hayes R.D."/>
            <person name="Ng V."/>
            <person name="Grigoriev I.V."/>
            <person name="Jackson S.A."/>
            <person name="Sutton T.D.S."/>
            <person name="Dobson A.D.W."/>
            <person name="Rama T."/>
        </authorList>
    </citation>
    <scope>NUCLEOTIDE SEQUENCE</scope>
    <source>
        <strain evidence="2">TRa3180A</strain>
    </source>
</reference>
<proteinExistence type="predicted"/>
<sequence length="219" mass="24719">MGRHAFRVQDQNPQRPGIDNGGDRRHRPHGPSEWYNAEDRGEHEEYDSDNPREVRHLKKKISAPREGIARYERAWDSIYRCRAGGEQGIESGTDRELYKMTFEPAGTKSSGEFGRAVFSECTSSECTSTGTKVSMTTSDINIGLEWAKLSEAAFEHSWHSWRKPRPSGIYEPISDACVVSPRTPMAQLGIDSIKIVAKLFSQTCSLAHLPKRGMQHKVR</sequence>